<keyword evidence="2" id="KW-0808">Transferase</keyword>
<keyword evidence="2" id="KW-0695">RNA-directed DNA polymerase</keyword>
<dbReference type="RefSeq" id="WP_101376680.1">
    <property type="nucleotide sequence ID" value="NZ_CP061007.1"/>
</dbReference>
<proteinExistence type="predicted"/>
<dbReference type="InterPro" id="IPR013597">
    <property type="entry name" value="Mat_intron_G2"/>
</dbReference>
<dbReference type="SUPFAM" id="SSF56672">
    <property type="entry name" value="DNA/RNA polymerases"/>
    <property type="match status" value="1"/>
</dbReference>
<dbReference type="PANTHER" id="PTHR34047">
    <property type="entry name" value="NUCLEAR INTRON MATURASE 1, MITOCHONDRIAL-RELATED"/>
    <property type="match status" value="1"/>
</dbReference>
<dbReference type="InterPro" id="IPR030931">
    <property type="entry name" value="Group_II_RT_mat"/>
</dbReference>
<comment type="caution">
    <text evidence="2">The sequence shown here is derived from an EMBL/GenBank/DDBJ whole genome shotgun (WGS) entry which is preliminary data.</text>
</comment>
<evidence type="ECO:0000313" key="2">
    <source>
        <dbReference type="EMBL" id="PKW16795.1"/>
    </source>
</evidence>
<evidence type="ECO:0000313" key="3">
    <source>
        <dbReference type="EMBL" id="PKW19203.1"/>
    </source>
</evidence>
<dbReference type="Pfam" id="PF08388">
    <property type="entry name" value="GIIM"/>
    <property type="match status" value="1"/>
</dbReference>
<accession>A0A2N3Y1L5</accession>
<reference evidence="2 4" key="1">
    <citation type="submission" date="2017-12" db="EMBL/GenBank/DDBJ databases">
        <title>Sequencing the genomes of 1000 Actinobacteria strains.</title>
        <authorList>
            <person name="Klenk H.-P."/>
        </authorList>
    </citation>
    <scope>NUCLEOTIDE SEQUENCE [LARGE SCALE GENOMIC DNA]</scope>
    <source>
        <strain evidence="4">ATCC 49460 / DSM 44228 / JCM 9375 / NBRC 15153 / NRRL 18395 / A83543.1</strain>
        <strain evidence="2">DSM 44228</strain>
    </source>
</reference>
<dbReference type="InterPro" id="IPR000477">
    <property type="entry name" value="RT_dom"/>
</dbReference>
<dbReference type="Pfam" id="PF00078">
    <property type="entry name" value="RVT_1"/>
    <property type="match status" value="1"/>
</dbReference>
<dbReference type="AlphaFoldDB" id="A0A2N3Y1L5"/>
<feature type="domain" description="Reverse transcriptase" evidence="1">
    <location>
        <begin position="53"/>
        <end position="293"/>
    </location>
</feature>
<dbReference type="PANTHER" id="PTHR34047:SF3">
    <property type="entry name" value="BLR2052 PROTEIN"/>
    <property type="match status" value="1"/>
</dbReference>
<dbReference type="CDD" id="cd01651">
    <property type="entry name" value="RT_G2_intron"/>
    <property type="match status" value="1"/>
</dbReference>
<protein>
    <submittedName>
        <fullName evidence="2">Group II intron reverse transcriptase/maturase</fullName>
    </submittedName>
</protein>
<dbReference type="InterPro" id="IPR051083">
    <property type="entry name" value="GrpII_Intron_Splice-Mob/Def"/>
</dbReference>
<keyword evidence="4" id="KW-1185">Reference proteome</keyword>
<dbReference type="OrthoDB" id="1550386at2"/>
<dbReference type="EMBL" id="PJNB01000001">
    <property type="protein sequence ID" value="PKW19203.1"/>
    <property type="molecule type" value="Genomic_DNA"/>
</dbReference>
<dbReference type="EMBL" id="PJNB01000001">
    <property type="protein sequence ID" value="PKW16795.1"/>
    <property type="molecule type" value="Genomic_DNA"/>
</dbReference>
<evidence type="ECO:0000259" key="1">
    <source>
        <dbReference type="PROSITE" id="PS50878"/>
    </source>
</evidence>
<dbReference type="Proteomes" id="UP000233786">
    <property type="component" value="Unassembled WGS sequence"/>
</dbReference>
<gene>
    <name evidence="2" type="ORF">A8926_4681</name>
    <name evidence="3" type="ORF">A8926_7365</name>
</gene>
<dbReference type="STRING" id="994479.GCA_000194155_00804"/>
<name>A0A2N3Y1L5_SACSN</name>
<keyword evidence="2" id="KW-0548">Nucleotidyltransferase</keyword>
<dbReference type="PROSITE" id="PS50878">
    <property type="entry name" value="RT_POL"/>
    <property type="match status" value="1"/>
</dbReference>
<sequence>MSELRSSGKSFEITKLEVWLAWEKVKANKGASGVDEVTLEAFEADLRSNLYRIWNRMSSGSYFPSPVKAVEIPKPHAVGTRVLGVPTIGDRVAQTVVAARLEKLVEPVFHPDSYGYRPGRSPRDAVGTCRKRCWKYDWAIDLDVQKFFDTVPWELIVKAVQHHTDLPWVLLYVKRWLAAPIQHPDGAVVQRDRGTPQGSAISPVLANLFMHYAFDVWMVREFPAIPFERFADDVIVHCTSQAQARLVLAAIDERMHQVGLRLHPDKTRIVYCQDGKRRGRYEHTSFVFLGFEFRARRARNRNGKSFSGFLTAISKQATAKLSAEVRSWRLHRCTGSTDTELARRINPKVRGWMQYYGVFYRSAMYPLLTRINAYLVRWLRKKYKRLRSKKKALQCWQRMVAQRPRFLAHWAWVSWVPRVW</sequence>
<organism evidence="2 4">
    <name type="scientific">Saccharopolyspora spinosa</name>
    <dbReference type="NCBI Taxonomy" id="60894"/>
    <lineage>
        <taxon>Bacteria</taxon>
        <taxon>Bacillati</taxon>
        <taxon>Actinomycetota</taxon>
        <taxon>Actinomycetes</taxon>
        <taxon>Pseudonocardiales</taxon>
        <taxon>Pseudonocardiaceae</taxon>
        <taxon>Saccharopolyspora</taxon>
    </lineage>
</organism>
<dbReference type="NCBIfam" id="TIGR04416">
    <property type="entry name" value="group_II_RT_mat"/>
    <property type="match status" value="1"/>
</dbReference>
<evidence type="ECO:0000313" key="4">
    <source>
        <dbReference type="Proteomes" id="UP000233786"/>
    </source>
</evidence>
<dbReference type="InterPro" id="IPR043502">
    <property type="entry name" value="DNA/RNA_pol_sf"/>
</dbReference>
<dbReference type="GO" id="GO:0003964">
    <property type="term" value="F:RNA-directed DNA polymerase activity"/>
    <property type="evidence" value="ECO:0007669"/>
    <property type="project" value="UniProtKB-KW"/>
</dbReference>